<dbReference type="AlphaFoldDB" id="A0A0W8E2S1"/>
<dbReference type="SUPFAM" id="SSF50037">
    <property type="entry name" value="C-terminal domain of transcriptional repressors"/>
    <property type="match status" value="1"/>
</dbReference>
<dbReference type="InterPro" id="IPR003142">
    <property type="entry name" value="BPL_C"/>
</dbReference>
<evidence type="ECO:0000259" key="4">
    <source>
        <dbReference type="PROSITE" id="PS51733"/>
    </source>
</evidence>
<keyword evidence="2" id="KW-0547">Nucleotide-binding</keyword>
<proteinExistence type="predicted"/>
<dbReference type="InterPro" id="IPR008988">
    <property type="entry name" value="Transcriptional_repressor_C"/>
</dbReference>
<dbReference type="SUPFAM" id="SSF55681">
    <property type="entry name" value="Class II aaRS and biotin synthetases"/>
    <property type="match status" value="1"/>
</dbReference>
<dbReference type="InterPro" id="IPR045864">
    <property type="entry name" value="aa-tRNA-synth_II/BPL/LPL"/>
</dbReference>
<dbReference type="PANTHER" id="PTHR12835:SF5">
    <property type="entry name" value="BIOTIN--PROTEIN LIGASE"/>
    <property type="match status" value="1"/>
</dbReference>
<dbReference type="InterPro" id="IPR004143">
    <property type="entry name" value="BPL_LPL_catalytic"/>
</dbReference>
<dbReference type="GO" id="GO:0005524">
    <property type="term" value="F:ATP binding"/>
    <property type="evidence" value="ECO:0007669"/>
    <property type="project" value="UniProtKB-KW"/>
</dbReference>
<dbReference type="Gene3D" id="3.30.930.10">
    <property type="entry name" value="Bira Bifunctional Protein, Domain 2"/>
    <property type="match status" value="1"/>
</dbReference>
<keyword evidence="1 5" id="KW-0436">Ligase</keyword>
<dbReference type="PROSITE" id="PS51733">
    <property type="entry name" value="BPL_LPL_CATALYTIC"/>
    <property type="match status" value="1"/>
</dbReference>
<dbReference type="CDD" id="cd16442">
    <property type="entry name" value="BPL"/>
    <property type="match status" value="1"/>
</dbReference>
<dbReference type="EMBL" id="LNQE01001898">
    <property type="protein sequence ID" value="KUG02983.1"/>
    <property type="molecule type" value="Genomic_DNA"/>
</dbReference>
<sequence>MNQKQLKIYGTIPGRCNPIRNFRSLQTKASPPSMLKCINLQEGGKFHLQGKDVYLFRSVDSTNSTARAMAQSGVPDGTIIVSETQITGRGRRGRQWSCPPGKGILMSMIIRPPVEIRLIPLLTLLTGVVVAESIYKATGCVAGIKWPNDLIINGKKVCGILAESSIKAQGSLEYVIIGIGINVNLEKHDLPVDCMETSTSLKIELGQVVSRLNLIRRFILTWEEHYQGFLDSGYSYVRQKWIENNSTLGRMVTISKGSESIDGLALDISDRGGLIVELSNGVREEFLADDVTLGRYYYRSTK</sequence>
<protein>
    <submittedName>
        <fullName evidence="5">Biotin operon repressor / biotin-protein ligase</fullName>
        <ecNumber evidence="5">6.3.4.15</ecNumber>
    </submittedName>
</protein>
<dbReference type="PANTHER" id="PTHR12835">
    <property type="entry name" value="BIOTIN PROTEIN LIGASE"/>
    <property type="match status" value="1"/>
</dbReference>
<comment type="caution">
    <text evidence="5">The sequence shown here is derived from an EMBL/GenBank/DDBJ whole genome shotgun (WGS) entry which is preliminary data.</text>
</comment>
<gene>
    <name evidence="5" type="ORF">ASZ90_019637</name>
</gene>
<dbReference type="NCBIfam" id="TIGR00121">
    <property type="entry name" value="birA_ligase"/>
    <property type="match status" value="1"/>
</dbReference>
<dbReference type="Gene3D" id="2.30.30.100">
    <property type="match status" value="1"/>
</dbReference>
<name>A0A0W8E2S1_9ZZZZ</name>
<dbReference type="GO" id="GO:0005737">
    <property type="term" value="C:cytoplasm"/>
    <property type="evidence" value="ECO:0007669"/>
    <property type="project" value="TreeGrafter"/>
</dbReference>
<dbReference type="EC" id="6.3.4.15" evidence="5"/>
<dbReference type="Pfam" id="PF03099">
    <property type="entry name" value="BPL_LplA_LipB"/>
    <property type="match status" value="1"/>
</dbReference>
<accession>A0A0W8E2S1</accession>
<organism evidence="5">
    <name type="scientific">hydrocarbon metagenome</name>
    <dbReference type="NCBI Taxonomy" id="938273"/>
    <lineage>
        <taxon>unclassified sequences</taxon>
        <taxon>metagenomes</taxon>
        <taxon>ecological metagenomes</taxon>
    </lineage>
</organism>
<dbReference type="Pfam" id="PF02237">
    <property type="entry name" value="BPL_C"/>
    <property type="match status" value="1"/>
</dbReference>
<dbReference type="InterPro" id="IPR004408">
    <property type="entry name" value="Biotin_CoA_COase_ligase"/>
</dbReference>
<feature type="domain" description="BPL/LPL catalytic" evidence="4">
    <location>
        <begin position="48"/>
        <end position="230"/>
    </location>
</feature>
<keyword evidence="3" id="KW-0067">ATP-binding</keyword>
<evidence type="ECO:0000256" key="1">
    <source>
        <dbReference type="ARBA" id="ARBA00022598"/>
    </source>
</evidence>
<dbReference type="GO" id="GO:0004077">
    <property type="term" value="F:biotin--[biotin carboxyl-carrier protein] ligase activity"/>
    <property type="evidence" value="ECO:0007669"/>
    <property type="project" value="UniProtKB-EC"/>
</dbReference>
<evidence type="ECO:0000256" key="3">
    <source>
        <dbReference type="ARBA" id="ARBA00022840"/>
    </source>
</evidence>
<evidence type="ECO:0000256" key="2">
    <source>
        <dbReference type="ARBA" id="ARBA00022741"/>
    </source>
</evidence>
<evidence type="ECO:0000313" key="5">
    <source>
        <dbReference type="EMBL" id="KUG02983.1"/>
    </source>
</evidence>
<reference evidence="5" key="1">
    <citation type="journal article" date="2015" name="Proc. Natl. Acad. Sci. U.S.A.">
        <title>Networks of energetic and metabolic interactions define dynamics in microbial communities.</title>
        <authorList>
            <person name="Embree M."/>
            <person name="Liu J.K."/>
            <person name="Al-Bassam M.M."/>
            <person name="Zengler K."/>
        </authorList>
    </citation>
    <scope>NUCLEOTIDE SEQUENCE</scope>
</reference>